<dbReference type="EMBL" id="CAUJNA010000276">
    <property type="protein sequence ID" value="CAJ1374748.1"/>
    <property type="molecule type" value="Genomic_DNA"/>
</dbReference>
<dbReference type="GO" id="GO:0005829">
    <property type="term" value="C:cytosol"/>
    <property type="evidence" value="ECO:0007669"/>
    <property type="project" value="TreeGrafter"/>
</dbReference>
<feature type="compositionally biased region" description="Basic and acidic residues" evidence="1">
    <location>
        <begin position="191"/>
        <end position="207"/>
    </location>
</feature>
<dbReference type="SMART" id="SM00327">
    <property type="entry name" value="VWA"/>
    <property type="match status" value="1"/>
</dbReference>
<dbReference type="AlphaFoldDB" id="A0AA36HV42"/>
<feature type="compositionally biased region" description="Polar residues" evidence="1">
    <location>
        <begin position="215"/>
        <end position="224"/>
    </location>
</feature>
<dbReference type="Proteomes" id="UP001178507">
    <property type="component" value="Unassembled WGS sequence"/>
</dbReference>
<dbReference type="SUPFAM" id="SSF53300">
    <property type="entry name" value="vWA-like"/>
    <property type="match status" value="1"/>
</dbReference>
<evidence type="ECO:0000256" key="1">
    <source>
        <dbReference type="SAM" id="MobiDB-lite"/>
    </source>
</evidence>
<dbReference type="PANTHER" id="PTHR36846:SF1">
    <property type="entry name" value="PROTEIN VIAA"/>
    <property type="match status" value="1"/>
</dbReference>
<comment type="caution">
    <text evidence="3">The sequence shown here is derived from an EMBL/GenBank/DDBJ whole genome shotgun (WGS) entry which is preliminary data.</text>
</comment>
<feature type="region of interest" description="Disordered" evidence="1">
    <location>
        <begin position="130"/>
        <end position="229"/>
    </location>
</feature>
<gene>
    <name evidence="3" type="ORF">EVOR1521_LOCUS4215</name>
</gene>
<evidence type="ECO:0000313" key="4">
    <source>
        <dbReference type="Proteomes" id="UP001178507"/>
    </source>
</evidence>
<sequence>MRPAPCSFSWSAVPGQGYLRPATPTPVGHAAHTAAAATCAVLCAAQRARASRAKVTGARAVRGLGQDEPSEGQEEGWRRVLLGEAEVPGPVGQQLRMAAEDLELRSLLRASPELVDTVLRNIMAATEARAESAKSAESAESAEESDSTGGLRLPSFLDFSSQSAASDAEGVGEEAGEVEAGDSHSTALSERLQKKEEADGLKARASEDGAELDGATQSESSKQQMPGAGTVEEALQDLDSLDVGPSLESDDLDALEAERLAMSGGSLAGMEAGQERVVEDWEDLIAYRELLGRLPELKALVRKMGRKAGLDSPMQFEQAERESKAGQGIVRSPLLPAETTGISRSGDLLLPSELSLLAYANAPDRRNAAGARALHRLRRAEGTLLCYERSAWEEEDADRLRWREWRPGAERGPLLCCVDTSRSMAGRPEAIAKAAVLEVLTLAQAEKRPCYVNFFSGPSELAELEVVGRTPNWTEVLAFFSRSFRGGTDLEAPLAASAARLEGRGRSSPWQRADLLLVTDGKITLPSQPLMERLESLRGQGLRLFGLAVQEEDCGLESLTEICDEVHRFEALGRIPRLWRQSKMRRAERPRSGTPPRFCFWPRKAQPLLGGPAGSPQQGREAMDRGTRHRPGLLPMGLAR</sequence>
<dbReference type="Gene3D" id="3.40.50.410">
    <property type="entry name" value="von Willebrand factor, type A domain"/>
    <property type="match status" value="1"/>
</dbReference>
<evidence type="ECO:0000313" key="3">
    <source>
        <dbReference type="EMBL" id="CAJ1374748.1"/>
    </source>
</evidence>
<feature type="compositionally biased region" description="Acidic residues" evidence="1">
    <location>
        <begin position="170"/>
        <end position="180"/>
    </location>
</feature>
<feature type="region of interest" description="Disordered" evidence="1">
    <location>
        <begin position="608"/>
        <end position="640"/>
    </location>
</feature>
<keyword evidence="4" id="KW-1185">Reference proteome</keyword>
<organism evidence="3 4">
    <name type="scientific">Effrenium voratum</name>
    <dbReference type="NCBI Taxonomy" id="2562239"/>
    <lineage>
        <taxon>Eukaryota</taxon>
        <taxon>Sar</taxon>
        <taxon>Alveolata</taxon>
        <taxon>Dinophyceae</taxon>
        <taxon>Suessiales</taxon>
        <taxon>Symbiodiniaceae</taxon>
        <taxon>Effrenium</taxon>
    </lineage>
</organism>
<dbReference type="InterPro" id="IPR036465">
    <property type="entry name" value="vWFA_dom_sf"/>
</dbReference>
<accession>A0AA36HV42</accession>
<proteinExistence type="predicted"/>
<evidence type="ECO:0000259" key="2">
    <source>
        <dbReference type="SMART" id="SM00327"/>
    </source>
</evidence>
<name>A0AA36HV42_9DINO</name>
<feature type="domain" description="VWFA" evidence="2">
    <location>
        <begin position="411"/>
        <end position="584"/>
    </location>
</feature>
<dbReference type="PANTHER" id="PTHR36846">
    <property type="entry name" value="PROTEIN VIAA"/>
    <property type="match status" value="1"/>
</dbReference>
<reference evidence="3" key="1">
    <citation type="submission" date="2023-08" db="EMBL/GenBank/DDBJ databases">
        <authorList>
            <person name="Chen Y."/>
            <person name="Shah S."/>
            <person name="Dougan E. K."/>
            <person name="Thang M."/>
            <person name="Chan C."/>
        </authorList>
    </citation>
    <scope>NUCLEOTIDE SEQUENCE</scope>
</reference>
<dbReference type="InterPro" id="IPR002035">
    <property type="entry name" value="VWF_A"/>
</dbReference>
<protein>
    <recommendedName>
        <fullName evidence="2">VWFA domain-containing protein</fullName>
    </recommendedName>
</protein>